<feature type="binding site" evidence="4">
    <location>
        <position position="46"/>
    </location>
    <ligand>
        <name>Mg(2+)</name>
        <dbReference type="ChEBI" id="CHEBI:18420"/>
    </ligand>
</feature>
<dbReference type="GO" id="GO:0097730">
    <property type="term" value="C:non-motile cilium"/>
    <property type="evidence" value="ECO:0007669"/>
    <property type="project" value="TreeGrafter"/>
</dbReference>
<feature type="binding site" evidence="3">
    <location>
        <begin position="124"/>
        <end position="127"/>
    </location>
    <ligand>
        <name>GTP</name>
        <dbReference type="ChEBI" id="CHEBI:37565"/>
    </ligand>
</feature>
<dbReference type="OMA" id="RDIWQTY"/>
<feature type="region of interest" description="Disordered" evidence="5">
    <location>
        <begin position="216"/>
        <end position="395"/>
    </location>
</feature>
<feature type="compositionally biased region" description="Polar residues" evidence="5">
    <location>
        <begin position="577"/>
        <end position="586"/>
    </location>
</feature>
<evidence type="ECO:0000256" key="4">
    <source>
        <dbReference type="PIRSR" id="PIRSR606689-2"/>
    </source>
</evidence>
<feature type="compositionally biased region" description="Basic residues" evidence="5">
    <location>
        <begin position="462"/>
        <end position="474"/>
    </location>
</feature>
<sequence length="633" mass="73105">MGNCLCKRKREPKRKITLGIFGLDNAGKTTTVKVLAGDPHTETAPTVGFNQEVIGIHQYDITFYDLGGGKKIRDIWQTYFPEIYGVVYVVDSTASDRMDEIKENLQMLLEDEKVSGKPILLLANKQDQETALDEVDIMEQLNLENTVNINRCPCRIETCSAIKGTGRKIDPSIKNGIKWLCGMIDHNWEKFHGRVESDMEEQKKKREAELEARRERVKKLREERERKEREENERLGIVTQEDEEDDVEVMDGGPFRRVDVRELEKKERKMKEEKKKKKEKQRHRNEDDEHEEGSDSEIPRSNRSSKRLNLYSDSPLYANSLNNNNHKNGSNEVEDEDEFLVQKRDTPRLPPLQRPIGTKFNEESPVRKLKKKKKKPKLKALKENLEEDNPDAVENEMSNYRTTSGELMDDQREGNLSIFHKESMNSLSNIEVNAISSFRRAQNEYTNGGYSMESLEEEEGKKSRKKKKKGSKKKLREEESVNGYGHDLATPRTLAGEEGTDDDLTPRRERLKRANAMEEEGTELRTNRKKKTYIRSNKTYPSDDESLSGETPRDKDFSWTMNPMGKPFSPRGGPVKTSHTNWGKNKNTPRDIDLSISSTRNWGLAEDLPEIDDSIVSSRRLRSNVDDDNEVIY</sequence>
<dbReference type="AlphaFoldDB" id="A0A8W8JE93"/>
<feature type="binding site" evidence="3">
    <location>
        <begin position="22"/>
        <end position="29"/>
    </location>
    <ligand>
        <name>GTP</name>
        <dbReference type="ChEBI" id="CHEBI:37565"/>
    </ligand>
</feature>
<evidence type="ECO:0008006" key="8">
    <source>
        <dbReference type="Google" id="ProtNLM"/>
    </source>
</evidence>
<dbReference type="Gene3D" id="3.40.50.300">
    <property type="entry name" value="P-loop containing nucleotide triphosphate hydrolases"/>
    <property type="match status" value="1"/>
</dbReference>
<dbReference type="Proteomes" id="UP000005408">
    <property type="component" value="Unassembled WGS sequence"/>
</dbReference>
<dbReference type="PRINTS" id="PR00328">
    <property type="entry name" value="SAR1GTPBP"/>
</dbReference>
<dbReference type="PANTHER" id="PTHR46090">
    <property type="entry name" value="ADP-RIBOSYLATION FACTOR-LIKE PROTEIN 13B"/>
    <property type="match status" value="1"/>
</dbReference>
<dbReference type="GO" id="GO:0003924">
    <property type="term" value="F:GTPase activity"/>
    <property type="evidence" value="ECO:0007669"/>
    <property type="project" value="InterPro"/>
</dbReference>
<keyword evidence="2 3" id="KW-0342">GTP-binding</keyword>
<dbReference type="InterPro" id="IPR027417">
    <property type="entry name" value="P-loop_NTPase"/>
</dbReference>
<protein>
    <recommendedName>
        <fullName evidence="8">ADP-ribosylation factor-like protein 13B</fullName>
    </recommendedName>
</protein>
<evidence type="ECO:0000256" key="1">
    <source>
        <dbReference type="ARBA" id="ARBA00022741"/>
    </source>
</evidence>
<dbReference type="Pfam" id="PF00025">
    <property type="entry name" value="Arf"/>
    <property type="match status" value="1"/>
</dbReference>
<feature type="compositionally biased region" description="Basic and acidic residues" evidence="5">
    <location>
        <begin position="254"/>
        <end position="273"/>
    </location>
</feature>
<dbReference type="GO" id="GO:0005525">
    <property type="term" value="F:GTP binding"/>
    <property type="evidence" value="ECO:0007669"/>
    <property type="project" value="UniProtKB-KW"/>
</dbReference>
<keyword evidence="1 3" id="KW-0547">Nucleotide-binding</keyword>
<feature type="binding site" evidence="4">
    <location>
        <position position="29"/>
    </location>
    <ligand>
        <name>Mg(2+)</name>
        <dbReference type="ChEBI" id="CHEBI:18420"/>
    </ligand>
</feature>
<accession>A0A8W8JE93</accession>
<evidence type="ECO:0000313" key="7">
    <source>
        <dbReference type="Proteomes" id="UP000005408"/>
    </source>
</evidence>
<dbReference type="PROSITE" id="PS51417">
    <property type="entry name" value="ARF"/>
    <property type="match status" value="1"/>
</dbReference>
<dbReference type="GO" id="GO:0097500">
    <property type="term" value="P:receptor localization to non-motile cilium"/>
    <property type="evidence" value="ECO:0007669"/>
    <property type="project" value="TreeGrafter"/>
</dbReference>
<name>A0A8W8JE93_MAGGI</name>
<dbReference type="FunFam" id="3.40.50.300:FF:000415">
    <property type="entry name" value="ADP-ribosylation factor-like GTPase 13B"/>
    <property type="match status" value="1"/>
</dbReference>
<proteinExistence type="predicted"/>
<dbReference type="SMART" id="SM00178">
    <property type="entry name" value="SAR"/>
    <property type="match status" value="1"/>
</dbReference>
<dbReference type="OrthoDB" id="14717at2759"/>
<organism evidence="6 7">
    <name type="scientific">Magallana gigas</name>
    <name type="common">Pacific oyster</name>
    <name type="synonym">Crassostrea gigas</name>
    <dbReference type="NCBI Taxonomy" id="29159"/>
    <lineage>
        <taxon>Eukaryota</taxon>
        <taxon>Metazoa</taxon>
        <taxon>Spiralia</taxon>
        <taxon>Lophotrochozoa</taxon>
        <taxon>Mollusca</taxon>
        <taxon>Bivalvia</taxon>
        <taxon>Autobranchia</taxon>
        <taxon>Pteriomorphia</taxon>
        <taxon>Ostreida</taxon>
        <taxon>Ostreoidea</taxon>
        <taxon>Ostreidae</taxon>
        <taxon>Magallana</taxon>
    </lineage>
</organism>
<dbReference type="NCBIfam" id="TIGR00231">
    <property type="entry name" value="small_GTP"/>
    <property type="match status" value="1"/>
</dbReference>
<evidence type="ECO:0000256" key="5">
    <source>
        <dbReference type="SAM" id="MobiDB-lite"/>
    </source>
</evidence>
<keyword evidence="4" id="KW-0479">Metal-binding</keyword>
<dbReference type="SUPFAM" id="SSF52540">
    <property type="entry name" value="P-loop containing nucleoside triphosphate hydrolases"/>
    <property type="match status" value="1"/>
</dbReference>
<feature type="compositionally biased region" description="Acidic residues" evidence="5">
    <location>
        <begin position="385"/>
        <end position="394"/>
    </location>
</feature>
<reference evidence="6" key="1">
    <citation type="submission" date="2022-08" db="UniProtKB">
        <authorList>
            <consortium name="EnsemblMetazoa"/>
        </authorList>
    </citation>
    <scope>IDENTIFICATION</scope>
    <source>
        <strain evidence="6">05x7-T-G4-1.051#20</strain>
    </source>
</reference>
<evidence type="ECO:0000256" key="2">
    <source>
        <dbReference type="ARBA" id="ARBA00023134"/>
    </source>
</evidence>
<evidence type="ECO:0000256" key="3">
    <source>
        <dbReference type="PIRSR" id="PIRSR606689-1"/>
    </source>
</evidence>
<dbReference type="GO" id="GO:1905515">
    <property type="term" value="P:non-motile cilium assembly"/>
    <property type="evidence" value="ECO:0007669"/>
    <property type="project" value="TreeGrafter"/>
</dbReference>
<dbReference type="InterPro" id="IPR006689">
    <property type="entry name" value="Small_GTPase_ARF/SAR"/>
</dbReference>
<feature type="compositionally biased region" description="Basic residues" evidence="5">
    <location>
        <begin position="274"/>
        <end position="283"/>
    </location>
</feature>
<evidence type="ECO:0000313" key="6">
    <source>
        <dbReference type="EnsemblMetazoa" id="G18568.2:cds"/>
    </source>
</evidence>
<feature type="compositionally biased region" description="Low complexity" evidence="5">
    <location>
        <begin position="319"/>
        <end position="331"/>
    </location>
</feature>
<dbReference type="InterPro" id="IPR005225">
    <property type="entry name" value="Small_GTP-bd"/>
</dbReference>
<dbReference type="SMART" id="SM00177">
    <property type="entry name" value="ARF"/>
    <property type="match status" value="1"/>
</dbReference>
<feature type="binding site" evidence="3">
    <location>
        <position position="68"/>
    </location>
    <ligand>
        <name>GTP</name>
        <dbReference type="ChEBI" id="CHEBI:37565"/>
    </ligand>
</feature>
<dbReference type="InterPro" id="IPR051995">
    <property type="entry name" value="Ciliary_GTPase"/>
</dbReference>
<feature type="region of interest" description="Disordered" evidence="5">
    <location>
        <begin position="444"/>
        <end position="595"/>
    </location>
</feature>
<dbReference type="EnsemblMetazoa" id="G18568.2">
    <property type="protein sequence ID" value="G18568.2:cds"/>
    <property type="gene ID" value="G18568"/>
</dbReference>
<dbReference type="GO" id="GO:0046872">
    <property type="term" value="F:metal ion binding"/>
    <property type="evidence" value="ECO:0007669"/>
    <property type="project" value="UniProtKB-KW"/>
</dbReference>
<feature type="compositionally biased region" description="Basic residues" evidence="5">
    <location>
        <begin position="367"/>
        <end position="379"/>
    </location>
</feature>
<keyword evidence="7" id="KW-1185">Reference proteome</keyword>
<dbReference type="GO" id="GO:0060170">
    <property type="term" value="C:ciliary membrane"/>
    <property type="evidence" value="ECO:0007669"/>
    <property type="project" value="TreeGrafter"/>
</dbReference>
<feature type="compositionally biased region" description="Basic and acidic residues" evidence="5">
    <location>
        <begin position="216"/>
        <end position="234"/>
    </location>
</feature>
<dbReference type="PANTHER" id="PTHR46090:SF2">
    <property type="entry name" value="ADP-RIBOSYLATION FACTOR-LIKE PROTEIN 13B"/>
    <property type="match status" value="1"/>
</dbReference>
<feature type="compositionally biased region" description="Acidic residues" evidence="5">
    <location>
        <begin position="240"/>
        <end position="249"/>
    </location>
</feature>
<keyword evidence="4" id="KW-0460">Magnesium</keyword>